<keyword evidence="3" id="KW-1185">Reference proteome</keyword>
<name>A0A4P7GMD8_9ACTN</name>
<dbReference type="InterPro" id="IPR051678">
    <property type="entry name" value="AGP_Transferase"/>
</dbReference>
<organism evidence="2 3">
    <name type="scientific">Nocardioides euryhalodurans</name>
    <dbReference type="NCBI Taxonomy" id="2518370"/>
    <lineage>
        <taxon>Bacteria</taxon>
        <taxon>Bacillati</taxon>
        <taxon>Actinomycetota</taxon>
        <taxon>Actinomycetes</taxon>
        <taxon>Propionibacteriales</taxon>
        <taxon>Nocardioidaceae</taxon>
        <taxon>Nocardioides</taxon>
    </lineage>
</organism>
<protein>
    <submittedName>
        <fullName evidence="2">Aminoglycoside phosphotransferase family protein</fullName>
    </submittedName>
</protein>
<evidence type="ECO:0000313" key="2">
    <source>
        <dbReference type="EMBL" id="QBR93173.1"/>
    </source>
</evidence>
<dbReference type="EMBL" id="CP038267">
    <property type="protein sequence ID" value="QBR93173.1"/>
    <property type="molecule type" value="Genomic_DNA"/>
</dbReference>
<gene>
    <name evidence="2" type="ORF">EXE57_13530</name>
</gene>
<reference evidence="2 3" key="1">
    <citation type="submission" date="2019-03" db="EMBL/GenBank/DDBJ databases">
        <title>Three New Species of Nocardioides, Nocardioides euryhalodurans sp. nov., Nocardioides seonyuensis sp. nov. and Nocardioides eburneoflavus sp. nov., Iolated from Soil.</title>
        <authorList>
            <person name="Roh S.G."/>
            <person name="Lee C."/>
            <person name="Kim M.-K."/>
            <person name="Kim S.B."/>
        </authorList>
    </citation>
    <scope>NUCLEOTIDE SEQUENCE [LARGE SCALE GENOMIC DNA]</scope>
    <source>
        <strain evidence="2 3">MMS17-SY117</strain>
    </source>
</reference>
<feature type="domain" description="Aminoglycoside phosphotransferase" evidence="1">
    <location>
        <begin position="164"/>
        <end position="356"/>
    </location>
</feature>
<dbReference type="InterPro" id="IPR002575">
    <property type="entry name" value="Aminoglycoside_PTrfase"/>
</dbReference>
<dbReference type="InterPro" id="IPR011009">
    <property type="entry name" value="Kinase-like_dom_sf"/>
</dbReference>
<dbReference type="AlphaFoldDB" id="A0A4P7GMD8"/>
<dbReference type="SUPFAM" id="SSF56112">
    <property type="entry name" value="Protein kinase-like (PK-like)"/>
    <property type="match status" value="1"/>
</dbReference>
<dbReference type="Gene3D" id="3.90.1200.10">
    <property type="match status" value="1"/>
</dbReference>
<dbReference type="RefSeq" id="WP_135078329.1">
    <property type="nucleotide sequence ID" value="NZ_CP038267.1"/>
</dbReference>
<sequence length="418" mass="45437">MVAGVVLVALLHEGQVLVVDGRLPEVEVDEDADDRFPTALERVGADVYLAPVLRLGVDRFLDVVGCRSLPVPHGTWVAPADLADTEVAELLGRTLREREEPPPLRPPWFLPGWYDEVETWVDEQLSRAGRPRTGVMVVHRVWSISAVLRVPTGSGVLWFKAPCDLFGREAAIHRVLARHFPDDVPVLVAADEERGWTLMEAMRGAGESDRSPGAAAALATRWAEVQLASLDVVDELREAGGLVRDAAATLAALHRVLSGSPELGSLDPDELAAVRAVVGRVEDLVRELWDCGLPDTLCHGDLHLGNVAYDGHELRVFDLTDCCIGHPLLDGCHLAHFDEGRPADDDLFAAFARPWREAFPEARIDRAAALAPVVDLVFQLDVFDRIAAATEPASAYELGGVVAWLLKRLPGAVAGLER</sequence>
<evidence type="ECO:0000259" key="1">
    <source>
        <dbReference type="Pfam" id="PF01636"/>
    </source>
</evidence>
<dbReference type="OrthoDB" id="101887at2"/>
<dbReference type="PANTHER" id="PTHR21310">
    <property type="entry name" value="AMINOGLYCOSIDE PHOSPHOTRANSFERASE-RELATED-RELATED"/>
    <property type="match status" value="1"/>
</dbReference>
<dbReference type="Proteomes" id="UP000294894">
    <property type="component" value="Chromosome"/>
</dbReference>
<dbReference type="GO" id="GO:0016740">
    <property type="term" value="F:transferase activity"/>
    <property type="evidence" value="ECO:0007669"/>
    <property type="project" value="UniProtKB-KW"/>
</dbReference>
<accession>A0A4P7GMD8</accession>
<evidence type="ECO:0000313" key="3">
    <source>
        <dbReference type="Proteomes" id="UP000294894"/>
    </source>
</evidence>
<dbReference type="KEGG" id="noy:EXE57_13530"/>
<proteinExistence type="predicted"/>
<dbReference type="Pfam" id="PF01636">
    <property type="entry name" value="APH"/>
    <property type="match status" value="1"/>
</dbReference>
<keyword evidence="2" id="KW-0808">Transferase</keyword>